<keyword evidence="7" id="KW-0698">rRNA processing</keyword>
<dbReference type="GO" id="GO:0004222">
    <property type="term" value="F:metalloendopeptidase activity"/>
    <property type="evidence" value="ECO:0007669"/>
    <property type="project" value="InterPro"/>
</dbReference>
<dbReference type="InterPro" id="IPR023091">
    <property type="entry name" value="MetalPrtase_cat_dom_sf_prd"/>
</dbReference>
<dbReference type="Pfam" id="PF02130">
    <property type="entry name" value="YbeY"/>
    <property type="match status" value="1"/>
</dbReference>
<dbReference type="SUPFAM" id="SSF55486">
    <property type="entry name" value="Metalloproteases ('zincins'), catalytic domain"/>
    <property type="match status" value="1"/>
</dbReference>
<evidence type="ECO:0000313" key="8">
    <source>
        <dbReference type="EMBL" id="RPE67373.1"/>
    </source>
</evidence>
<evidence type="ECO:0000256" key="7">
    <source>
        <dbReference type="HAMAP-Rule" id="MF_00009"/>
    </source>
</evidence>
<dbReference type="PANTHER" id="PTHR46986:SF1">
    <property type="entry name" value="ENDORIBONUCLEASE YBEY, CHLOROPLASTIC"/>
    <property type="match status" value="1"/>
</dbReference>
<keyword evidence="5 7" id="KW-0378">Hydrolase</keyword>
<accession>A0A3N4U9G3</accession>
<dbReference type="Gene3D" id="3.40.390.30">
    <property type="entry name" value="Metalloproteases ('zincins'), catalytic domain"/>
    <property type="match status" value="1"/>
</dbReference>
<comment type="caution">
    <text evidence="8">The sequence shown here is derived from an EMBL/GenBank/DDBJ whole genome shotgun (WGS) entry which is preliminary data.</text>
</comment>
<protein>
    <recommendedName>
        <fullName evidence="7">Endoribonuclease YbeY</fullName>
        <ecNumber evidence="7">3.1.-.-</ecNumber>
    </recommendedName>
</protein>
<comment type="subcellular location">
    <subcellularLocation>
        <location evidence="7">Cytoplasm</location>
    </subcellularLocation>
</comment>
<keyword evidence="3 7" id="KW-0479">Metal-binding</keyword>
<dbReference type="InterPro" id="IPR020549">
    <property type="entry name" value="YbeY_CS"/>
</dbReference>
<comment type="function">
    <text evidence="7">Single strand-specific metallo-endoribonuclease involved in late-stage 70S ribosome quality control and in maturation of the 3' terminus of the 16S rRNA.</text>
</comment>
<evidence type="ECO:0000256" key="1">
    <source>
        <dbReference type="ARBA" id="ARBA00010875"/>
    </source>
</evidence>
<dbReference type="EC" id="3.1.-.-" evidence="7"/>
<dbReference type="PANTHER" id="PTHR46986">
    <property type="entry name" value="ENDORIBONUCLEASE YBEY, CHLOROPLASTIC"/>
    <property type="match status" value="1"/>
</dbReference>
<proteinExistence type="inferred from homology"/>
<evidence type="ECO:0000256" key="3">
    <source>
        <dbReference type="ARBA" id="ARBA00022723"/>
    </source>
</evidence>
<evidence type="ECO:0000313" key="9">
    <source>
        <dbReference type="Proteomes" id="UP000269689"/>
    </source>
</evidence>
<reference evidence="8 9" key="1">
    <citation type="submission" date="2018-11" db="EMBL/GenBank/DDBJ databases">
        <title>Genomic Encyclopedia of Type Strains, Phase IV (KMG-IV): sequencing the most valuable type-strain genomes for metagenomic binning, comparative biology and taxonomic classification.</title>
        <authorList>
            <person name="Goeker M."/>
        </authorList>
    </citation>
    <scope>NUCLEOTIDE SEQUENCE [LARGE SCALE GENOMIC DNA]</scope>
    <source>
        <strain evidence="8 9">DSM 104731</strain>
    </source>
</reference>
<feature type="binding site" evidence="7">
    <location>
        <position position="131"/>
    </location>
    <ligand>
        <name>Zn(2+)</name>
        <dbReference type="ChEBI" id="CHEBI:29105"/>
        <note>catalytic</note>
    </ligand>
</feature>
<dbReference type="HAMAP" id="MF_00009">
    <property type="entry name" value="Endoribonucl_YbeY"/>
    <property type="match status" value="1"/>
</dbReference>
<evidence type="ECO:0000256" key="4">
    <source>
        <dbReference type="ARBA" id="ARBA00022759"/>
    </source>
</evidence>
<evidence type="ECO:0000256" key="5">
    <source>
        <dbReference type="ARBA" id="ARBA00022801"/>
    </source>
</evidence>
<dbReference type="RefSeq" id="WP_123792820.1">
    <property type="nucleotide sequence ID" value="NZ_RKQK01000002.1"/>
</dbReference>
<dbReference type="OrthoDB" id="9807740at2"/>
<keyword evidence="7" id="KW-0963">Cytoplasm</keyword>
<keyword evidence="7" id="KW-0690">Ribosome biogenesis</keyword>
<feature type="binding site" evidence="7">
    <location>
        <position position="127"/>
    </location>
    <ligand>
        <name>Zn(2+)</name>
        <dbReference type="ChEBI" id="CHEBI:29105"/>
        <note>catalytic</note>
    </ligand>
</feature>
<feature type="binding site" evidence="7">
    <location>
        <position position="137"/>
    </location>
    <ligand>
        <name>Zn(2+)</name>
        <dbReference type="ChEBI" id="CHEBI:29105"/>
        <note>catalytic</note>
    </ligand>
</feature>
<keyword evidence="9" id="KW-1185">Reference proteome</keyword>
<dbReference type="PROSITE" id="PS01306">
    <property type="entry name" value="UPF0054"/>
    <property type="match status" value="1"/>
</dbReference>
<keyword evidence="4 7" id="KW-0255">Endonuclease</keyword>
<evidence type="ECO:0000256" key="2">
    <source>
        <dbReference type="ARBA" id="ARBA00022722"/>
    </source>
</evidence>
<dbReference type="NCBIfam" id="TIGR00043">
    <property type="entry name" value="rRNA maturation RNase YbeY"/>
    <property type="match status" value="1"/>
</dbReference>
<dbReference type="GO" id="GO:0006364">
    <property type="term" value="P:rRNA processing"/>
    <property type="evidence" value="ECO:0007669"/>
    <property type="project" value="UniProtKB-UniRule"/>
</dbReference>
<gene>
    <name evidence="7" type="primary">ybeY</name>
    <name evidence="8" type="ORF">EDD53_1780</name>
</gene>
<name>A0A3N4U9G3_9RHOB</name>
<dbReference type="EMBL" id="RKQK01000002">
    <property type="protein sequence ID" value="RPE67373.1"/>
    <property type="molecule type" value="Genomic_DNA"/>
</dbReference>
<keyword evidence="2 7" id="KW-0540">Nuclease</keyword>
<comment type="cofactor">
    <cofactor evidence="7">
        <name>Zn(2+)</name>
        <dbReference type="ChEBI" id="CHEBI:29105"/>
    </cofactor>
    <text evidence="7">Binds 1 zinc ion.</text>
</comment>
<dbReference type="InterPro" id="IPR002036">
    <property type="entry name" value="YbeY"/>
</dbReference>
<comment type="similarity">
    <text evidence="1 7">Belongs to the endoribonuclease YbeY family.</text>
</comment>
<dbReference type="Proteomes" id="UP000269689">
    <property type="component" value="Unassembled WGS sequence"/>
</dbReference>
<organism evidence="8 9">
    <name type="scientific">Pacificibacter maritimus</name>
    <dbReference type="NCBI Taxonomy" id="762213"/>
    <lineage>
        <taxon>Bacteria</taxon>
        <taxon>Pseudomonadati</taxon>
        <taxon>Pseudomonadota</taxon>
        <taxon>Alphaproteobacteria</taxon>
        <taxon>Rhodobacterales</taxon>
        <taxon>Roseobacteraceae</taxon>
        <taxon>Pacificibacter</taxon>
    </lineage>
</organism>
<sequence length="163" mass="17816">MQIDIDITDARWETLGLAQISTDALTAVLARLGIDPEACEVSILGCDDARIKELNSDFRDKDKATNVLSWPAQDRSADLGQVPELPATDVFGEVELGDIAISYDTCVNEAEAANKPIIHHVTHLVIHGILHLLGYDHINDADAAIMEQLETELLETMGIPDPY</sequence>
<keyword evidence="6 7" id="KW-0862">Zinc</keyword>
<evidence type="ECO:0000256" key="6">
    <source>
        <dbReference type="ARBA" id="ARBA00022833"/>
    </source>
</evidence>
<dbReference type="GO" id="GO:0004521">
    <property type="term" value="F:RNA endonuclease activity"/>
    <property type="evidence" value="ECO:0007669"/>
    <property type="project" value="UniProtKB-UniRule"/>
</dbReference>
<dbReference type="AlphaFoldDB" id="A0A3N4U9G3"/>
<dbReference type="GO" id="GO:0008270">
    <property type="term" value="F:zinc ion binding"/>
    <property type="evidence" value="ECO:0007669"/>
    <property type="project" value="UniProtKB-UniRule"/>
</dbReference>
<dbReference type="GO" id="GO:0005737">
    <property type="term" value="C:cytoplasm"/>
    <property type="evidence" value="ECO:0007669"/>
    <property type="project" value="UniProtKB-SubCell"/>
</dbReference>